<name>A0A1Y6BLH7_9NEIS</name>
<dbReference type="NCBIfam" id="TIGR02488">
    <property type="entry name" value="flgG_G_neg"/>
    <property type="match status" value="1"/>
</dbReference>
<evidence type="ECO:0000256" key="7">
    <source>
        <dbReference type="NCBIfam" id="TIGR02488"/>
    </source>
</evidence>
<dbReference type="PANTHER" id="PTHR30435">
    <property type="entry name" value="FLAGELLAR PROTEIN"/>
    <property type="match status" value="1"/>
</dbReference>
<gene>
    <name evidence="13" type="ORF">SAMN02745746_01662</name>
</gene>
<evidence type="ECO:0000256" key="9">
    <source>
        <dbReference type="SAM" id="MobiDB-lite"/>
    </source>
</evidence>
<evidence type="ECO:0000256" key="5">
    <source>
        <dbReference type="ARBA" id="ARBA00025933"/>
    </source>
</evidence>
<dbReference type="InterPro" id="IPR020013">
    <property type="entry name" value="Flagellar_FlgE/F/G"/>
</dbReference>
<dbReference type="PANTHER" id="PTHR30435:SF19">
    <property type="entry name" value="FLAGELLAR BASAL-BODY ROD PROTEIN FLGG"/>
    <property type="match status" value="1"/>
</dbReference>
<evidence type="ECO:0000259" key="10">
    <source>
        <dbReference type="Pfam" id="PF00460"/>
    </source>
</evidence>
<keyword evidence="13" id="KW-0282">Flagellum</keyword>
<feature type="region of interest" description="Disordered" evidence="9">
    <location>
        <begin position="195"/>
        <end position="215"/>
    </location>
</feature>
<keyword evidence="13" id="KW-0966">Cell projection</keyword>
<dbReference type="InterPro" id="IPR019776">
    <property type="entry name" value="Flagellar_basal_body_rod_CS"/>
</dbReference>
<evidence type="ECO:0000256" key="8">
    <source>
        <dbReference type="RuleBase" id="RU362116"/>
    </source>
</evidence>
<evidence type="ECO:0000313" key="14">
    <source>
        <dbReference type="Proteomes" id="UP000192920"/>
    </source>
</evidence>
<organism evidence="13 14">
    <name type="scientific">Pseudogulbenkiania subflava DSM 22618</name>
    <dbReference type="NCBI Taxonomy" id="1123014"/>
    <lineage>
        <taxon>Bacteria</taxon>
        <taxon>Pseudomonadati</taxon>
        <taxon>Pseudomonadota</taxon>
        <taxon>Betaproteobacteria</taxon>
        <taxon>Neisseriales</taxon>
        <taxon>Chromobacteriaceae</taxon>
        <taxon>Pseudogulbenkiania</taxon>
    </lineage>
</organism>
<feature type="domain" description="Flagellar basal body rod protein N-terminal" evidence="10">
    <location>
        <begin position="5"/>
        <end position="35"/>
    </location>
</feature>
<feature type="domain" description="Flagellar hook protein FlgE/F/G-like D1" evidence="12">
    <location>
        <begin position="96"/>
        <end position="159"/>
    </location>
</feature>
<dbReference type="RefSeq" id="WP_085275956.1">
    <property type="nucleotide sequence ID" value="NZ_FXAG01000007.1"/>
</dbReference>
<dbReference type="GO" id="GO:0071978">
    <property type="term" value="P:bacterial-type flagellum-dependent swarming motility"/>
    <property type="evidence" value="ECO:0007669"/>
    <property type="project" value="TreeGrafter"/>
</dbReference>
<dbReference type="GO" id="GO:0009426">
    <property type="term" value="C:bacterial-type flagellum basal body, distal rod"/>
    <property type="evidence" value="ECO:0007669"/>
    <property type="project" value="UniProtKB-UniRule"/>
</dbReference>
<comment type="similarity">
    <text evidence="2 8">Belongs to the flagella basal body rod proteins family.</text>
</comment>
<dbReference type="Proteomes" id="UP000192920">
    <property type="component" value="Unassembled WGS sequence"/>
</dbReference>
<keyword evidence="13" id="KW-0969">Cilium</keyword>
<dbReference type="InterPro" id="IPR037925">
    <property type="entry name" value="FlgE/F/G-like"/>
</dbReference>
<evidence type="ECO:0000256" key="2">
    <source>
        <dbReference type="ARBA" id="ARBA00009677"/>
    </source>
</evidence>
<dbReference type="AlphaFoldDB" id="A0A1Y6BLH7"/>
<dbReference type="InterPro" id="IPR012834">
    <property type="entry name" value="FlgG_G_neg"/>
</dbReference>
<dbReference type="Pfam" id="PF00460">
    <property type="entry name" value="Flg_bb_rod"/>
    <property type="match status" value="1"/>
</dbReference>
<dbReference type="InterPro" id="IPR053967">
    <property type="entry name" value="LlgE_F_G-like_D1"/>
</dbReference>
<evidence type="ECO:0000256" key="6">
    <source>
        <dbReference type="ARBA" id="ARBA00032912"/>
    </source>
</evidence>
<dbReference type="Pfam" id="PF22692">
    <property type="entry name" value="LlgE_F_G_D1"/>
    <property type="match status" value="1"/>
</dbReference>
<dbReference type="NCBIfam" id="TIGR03506">
    <property type="entry name" value="FlgEFG_subfam"/>
    <property type="match status" value="2"/>
</dbReference>
<sequence length="260" mass="27943">MMRALYIAKTGMDSSQFQLDVVSNNLANSNTKGFKKGHAVFEDLYYQTLRQPGSQLTNGNSLPTGLQVGTGSTVVATARIHSQGNLESTEQPLDLAINGDGFFRVQQPDGTIAYTRNGEFRRNENGDIVNSSGYLLDPAINIPANATGITISEAGVVQYTQPNSTTPTTAGTIQLTTFINPQGLQSIGQNLYLQTQASGDPQDGDPSTDGRGSVRSGFLEASNVNVTEELVNMITAQRSFEMNSRAIKTADEMLQRVAQL</sequence>
<keyword evidence="4 8" id="KW-0975">Bacterial flagellum</keyword>
<evidence type="ECO:0000256" key="3">
    <source>
        <dbReference type="ARBA" id="ARBA00017948"/>
    </source>
</evidence>
<dbReference type="EMBL" id="FXAG01000007">
    <property type="protein sequence ID" value="SMF16580.1"/>
    <property type="molecule type" value="Genomic_DNA"/>
</dbReference>
<comment type="subcellular location">
    <subcellularLocation>
        <location evidence="1 8">Bacterial flagellum basal body</location>
    </subcellularLocation>
</comment>
<evidence type="ECO:0000259" key="12">
    <source>
        <dbReference type="Pfam" id="PF22692"/>
    </source>
</evidence>
<accession>A0A1Y6BLH7</accession>
<reference evidence="14" key="1">
    <citation type="submission" date="2017-04" db="EMBL/GenBank/DDBJ databases">
        <authorList>
            <person name="Varghese N."/>
            <person name="Submissions S."/>
        </authorList>
    </citation>
    <scope>NUCLEOTIDE SEQUENCE [LARGE SCALE GENOMIC DNA]</scope>
    <source>
        <strain evidence="14">DSM 22618</strain>
    </source>
</reference>
<dbReference type="SUPFAM" id="SSF117143">
    <property type="entry name" value="Flagellar hook protein flgE"/>
    <property type="match status" value="1"/>
</dbReference>
<feature type="domain" description="Flagellar basal-body/hook protein C-terminal" evidence="11">
    <location>
        <begin position="215"/>
        <end position="260"/>
    </location>
</feature>
<protein>
    <recommendedName>
        <fullName evidence="3 7">Flagellar basal-body rod protein FlgG</fullName>
    </recommendedName>
    <alternativeName>
        <fullName evidence="6 8">Distal rod protein</fullName>
    </alternativeName>
</protein>
<evidence type="ECO:0000256" key="4">
    <source>
        <dbReference type="ARBA" id="ARBA00023143"/>
    </source>
</evidence>
<comment type="subunit">
    <text evidence="5 8">The basal body constitutes a major portion of the flagellar organelle and consists of four rings (L,P,S, and M) mounted on a central rod. The rod consists of about 26 subunits of FlgG in the distal portion, and FlgB, FlgC and FlgF are thought to build up the proximal portion of the rod with about 6 subunits each.</text>
</comment>
<evidence type="ECO:0000313" key="13">
    <source>
        <dbReference type="EMBL" id="SMF16580.1"/>
    </source>
</evidence>
<keyword evidence="14" id="KW-1185">Reference proteome</keyword>
<evidence type="ECO:0000256" key="1">
    <source>
        <dbReference type="ARBA" id="ARBA00004117"/>
    </source>
</evidence>
<dbReference type="STRING" id="1123014.SAMN02745746_01662"/>
<dbReference type="InterPro" id="IPR001444">
    <property type="entry name" value="Flag_bb_rod_N"/>
</dbReference>
<dbReference type="Pfam" id="PF06429">
    <property type="entry name" value="Flg_bbr_C"/>
    <property type="match status" value="1"/>
</dbReference>
<evidence type="ECO:0000259" key="11">
    <source>
        <dbReference type="Pfam" id="PF06429"/>
    </source>
</evidence>
<dbReference type="PROSITE" id="PS00588">
    <property type="entry name" value="FLAGELLA_BB_ROD"/>
    <property type="match status" value="1"/>
</dbReference>
<dbReference type="InterPro" id="IPR010930">
    <property type="entry name" value="Flg_bb/hook_C_dom"/>
</dbReference>
<proteinExistence type="inferred from homology"/>